<name>A0ABV6NSG6_9ACTN</name>
<keyword evidence="2" id="KW-1185">Reference proteome</keyword>
<evidence type="ECO:0000313" key="2">
    <source>
        <dbReference type="Proteomes" id="UP001589894"/>
    </source>
</evidence>
<organism evidence="1 2">
    <name type="scientific">Plantactinospora siamensis</name>
    <dbReference type="NCBI Taxonomy" id="555372"/>
    <lineage>
        <taxon>Bacteria</taxon>
        <taxon>Bacillati</taxon>
        <taxon>Actinomycetota</taxon>
        <taxon>Actinomycetes</taxon>
        <taxon>Micromonosporales</taxon>
        <taxon>Micromonosporaceae</taxon>
        <taxon>Plantactinospora</taxon>
    </lineage>
</organism>
<sequence length="195" mass="20981">MAAMTLSLPIDPPANDLLNSSPLALLLGMVLDQQIPLEKAFTSPYVLTRRLGHEPTAAELAGYDRNALVQIFATPPALHRFPKAMADRVQQVCRVLVERYGGDPAGLWADARTGQELLSRIGDLPGFGAQKSQIFLALLGKRYDVRPQGWQAAAGAYGEPDAYRSVADITDADSLARVRAYKQQLKAAAKAGPVG</sequence>
<protein>
    <submittedName>
        <fullName evidence="1">HhH-GPD-type base excision DNA repair protein</fullName>
    </submittedName>
</protein>
<accession>A0ABV6NSG6</accession>
<dbReference type="NCBIfam" id="TIGR03252">
    <property type="entry name" value="HhH-GPD-type base excision DNA repair protein"/>
    <property type="match status" value="1"/>
</dbReference>
<dbReference type="InterPro" id="IPR017658">
    <property type="entry name" value="HhH-GPD_base_excis"/>
</dbReference>
<dbReference type="EMBL" id="JBHLUE010000004">
    <property type="protein sequence ID" value="MFC0563699.1"/>
    <property type="molecule type" value="Genomic_DNA"/>
</dbReference>
<dbReference type="SUPFAM" id="SSF48150">
    <property type="entry name" value="DNA-glycosylase"/>
    <property type="match status" value="1"/>
</dbReference>
<evidence type="ECO:0000313" key="1">
    <source>
        <dbReference type="EMBL" id="MFC0563699.1"/>
    </source>
</evidence>
<comment type="caution">
    <text evidence="1">The sequence shown here is derived from an EMBL/GenBank/DDBJ whole genome shotgun (WGS) entry which is preliminary data.</text>
</comment>
<reference evidence="1 2" key="1">
    <citation type="submission" date="2024-09" db="EMBL/GenBank/DDBJ databases">
        <authorList>
            <person name="Sun Q."/>
            <person name="Mori K."/>
        </authorList>
    </citation>
    <scope>NUCLEOTIDE SEQUENCE [LARGE SCALE GENOMIC DNA]</scope>
    <source>
        <strain evidence="1 2">TBRC 2205</strain>
    </source>
</reference>
<proteinExistence type="predicted"/>
<dbReference type="RefSeq" id="WP_377336513.1">
    <property type="nucleotide sequence ID" value="NZ_JBHLUE010000004.1"/>
</dbReference>
<gene>
    <name evidence="1" type="ORF">ACFFHU_05910</name>
</gene>
<dbReference type="InterPro" id="IPR011257">
    <property type="entry name" value="DNA_glycosylase"/>
</dbReference>
<dbReference type="Proteomes" id="UP001589894">
    <property type="component" value="Unassembled WGS sequence"/>
</dbReference>